<proteinExistence type="predicted"/>
<gene>
    <name evidence="1" type="ORF">D917_08267</name>
</gene>
<accession>A0A1Y3ERK9</accession>
<dbReference type="AlphaFoldDB" id="A0A1Y3ERK9"/>
<sequence>MNCFAHIATNSDAQIDTTKIIVSTKLCVEPLKRISRRTHVFFIIIRLSEKEAEQRTLFQLSFHKTLHFSRILFLPTNNAQCYCSLRYFTVTVHSNANRVSSCFFYDRKKFHTNENQARQWNGEWERWMRRMRPAVNVRLL</sequence>
<organism evidence="1 2">
    <name type="scientific">Trichinella nativa</name>
    <dbReference type="NCBI Taxonomy" id="6335"/>
    <lineage>
        <taxon>Eukaryota</taxon>
        <taxon>Metazoa</taxon>
        <taxon>Ecdysozoa</taxon>
        <taxon>Nematoda</taxon>
        <taxon>Enoplea</taxon>
        <taxon>Dorylaimia</taxon>
        <taxon>Trichinellida</taxon>
        <taxon>Trichinellidae</taxon>
        <taxon>Trichinella</taxon>
    </lineage>
</organism>
<name>A0A1Y3ERK9_9BILA</name>
<dbReference type="Proteomes" id="UP000243006">
    <property type="component" value="Unassembled WGS sequence"/>
</dbReference>
<evidence type="ECO:0000313" key="2">
    <source>
        <dbReference type="Proteomes" id="UP000243006"/>
    </source>
</evidence>
<dbReference type="EMBL" id="LVZM01008619">
    <property type="protein sequence ID" value="OUC45728.1"/>
    <property type="molecule type" value="Genomic_DNA"/>
</dbReference>
<evidence type="ECO:0000313" key="1">
    <source>
        <dbReference type="EMBL" id="OUC45728.1"/>
    </source>
</evidence>
<comment type="caution">
    <text evidence="1">The sequence shown here is derived from an EMBL/GenBank/DDBJ whole genome shotgun (WGS) entry which is preliminary data.</text>
</comment>
<protein>
    <submittedName>
        <fullName evidence="1">Uncharacterized protein</fullName>
    </submittedName>
</protein>
<reference evidence="1 2" key="1">
    <citation type="submission" date="2015-04" db="EMBL/GenBank/DDBJ databases">
        <title>Draft genome of the roundworm Trichinella nativa.</title>
        <authorList>
            <person name="Mitreva M."/>
        </authorList>
    </citation>
    <scope>NUCLEOTIDE SEQUENCE [LARGE SCALE GENOMIC DNA]</scope>
    <source>
        <strain evidence="1 2">ISS45</strain>
    </source>
</reference>